<protein>
    <recommendedName>
        <fullName evidence="4">Type IV pilin accessory protein</fullName>
    </recommendedName>
</protein>
<sequence>MKTAKAKFVAVHLIVSCAIAILMIMIIFLCWYPSPLNKATGVTHIFLMMIGIDLILGPLLTFLVYKEGKKTLKFDLTVIILIQIVALCYGGYHIAQGRPVWLVYSVDRFELVRNNEIYSKNIAQAQKKYQYPSWFKPRYVATEFAKDPRQRNQDMFDGVLGGVDISQRPERYVELSKVTDQIKRRAQGLILLNQYNDPVIVKEILEKYPQANSFVPLKANAIDMTVLINKEKGEVVKIVDLRPWN</sequence>
<keyword evidence="1" id="KW-1133">Transmembrane helix</keyword>
<organism evidence="2 3">
    <name type="scientific">Acinetobacter venetianus</name>
    <dbReference type="NCBI Taxonomy" id="52133"/>
    <lineage>
        <taxon>Bacteria</taxon>
        <taxon>Pseudomonadati</taxon>
        <taxon>Pseudomonadota</taxon>
        <taxon>Gammaproteobacteria</taxon>
        <taxon>Moraxellales</taxon>
        <taxon>Moraxellaceae</taxon>
        <taxon>Acinetobacter</taxon>
    </lineage>
</organism>
<proteinExistence type="predicted"/>
<evidence type="ECO:0000313" key="3">
    <source>
        <dbReference type="Proteomes" id="UP000075544"/>
    </source>
</evidence>
<dbReference type="Proteomes" id="UP000075544">
    <property type="component" value="Unassembled WGS sequence"/>
</dbReference>
<reference evidence="2 3" key="1">
    <citation type="journal article" date="2016" name="Sci. Rep.">
        <title>Genomic and phenotypic characterization of the species Acinetobacter venetianus.</title>
        <authorList>
            <person name="Fondi M."/>
            <person name="Maida I."/>
            <person name="Perrin E."/>
            <person name="Orlandini V."/>
            <person name="La Torre L."/>
            <person name="Bosi E."/>
            <person name="Negroni A."/>
            <person name="Zanaroli G."/>
            <person name="Fava F."/>
            <person name="Decorosi F."/>
            <person name="Giovannetti L."/>
            <person name="Viti C."/>
            <person name="Vaneechoutte M."/>
            <person name="Dijkshoorn L."/>
            <person name="Fani R."/>
        </authorList>
    </citation>
    <scope>NUCLEOTIDE SEQUENCE [LARGE SCALE GENOMIC DNA]</scope>
    <source>
        <strain evidence="2 3">LUH13518</strain>
    </source>
</reference>
<feature type="transmembrane region" description="Helical" evidence="1">
    <location>
        <begin position="44"/>
        <end position="64"/>
    </location>
</feature>
<keyword evidence="1" id="KW-0812">Transmembrane</keyword>
<dbReference type="AlphaFoldDB" id="A0A150HPM5"/>
<evidence type="ECO:0000313" key="2">
    <source>
        <dbReference type="EMBL" id="KXZ68470.1"/>
    </source>
</evidence>
<evidence type="ECO:0000256" key="1">
    <source>
        <dbReference type="SAM" id="Phobius"/>
    </source>
</evidence>
<name>A0A150HPM5_9GAMM</name>
<evidence type="ECO:0008006" key="4">
    <source>
        <dbReference type="Google" id="ProtNLM"/>
    </source>
</evidence>
<feature type="transmembrane region" description="Helical" evidence="1">
    <location>
        <begin position="76"/>
        <end position="95"/>
    </location>
</feature>
<dbReference type="PATRIC" id="fig|52133.19.peg.3246"/>
<comment type="caution">
    <text evidence="2">The sequence shown here is derived from an EMBL/GenBank/DDBJ whole genome shotgun (WGS) entry which is preliminary data.</text>
</comment>
<gene>
    <name evidence="2" type="ORF">AVENLUH13518_03195</name>
</gene>
<dbReference type="InterPro" id="IPR047814">
    <property type="entry name" value="TfpX/TfpZ-like"/>
</dbReference>
<keyword evidence="1" id="KW-0472">Membrane</keyword>
<feature type="transmembrane region" description="Helical" evidence="1">
    <location>
        <begin position="9"/>
        <end position="32"/>
    </location>
</feature>
<accession>A0A150HPM5</accession>
<dbReference type="NCBIfam" id="NF041437">
    <property type="entry name" value="TfpZ"/>
    <property type="match status" value="1"/>
</dbReference>
<dbReference type="EMBL" id="JRHX01000092">
    <property type="protein sequence ID" value="KXZ68470.1"/>
    <property type="molecule type" value="Genomic_DNA"/>
</dbReference>
<dbReference type="RefSeq" id="WP_061525646.1">
    <property type="nucleotide sequence ID" value="NZ_JRHX01000092.1"/>
</dbReference>